<evidence type="ECO:0000256" key="6">
    <source>
        <dbReference type="ARBA" id="ARBA00023004"/>
    </source>
</evidence>
<dbReference type="InterPro" id="IPR017972">
    <property type="entry name" value="Cyt_P450_CS"/>
</dbReference>
<dbReference type="AlphaFoldDB" id="A0A3S3NKN6"/>
<evidence type="ECO:0000256" key="9">
    <source>
        <dbReference type="RuleBase" id="RU000461"/>
    </source>
</evidence>
<keyword evidence="4 8" id="KW-0479">Metal-binding</keyword>
<dbReference type="PANTHER" id="PTHR47952:SF1">
    <property type="entry name" value="TRYPTAMINE 5-HYDROXYLASE"/>
    <property type="match status" value="1"/>
</dbReference>
<keyword evidence="3 8" id="KW-0349">Heme</keyword>
<dbReference type="InterPro" id="IPR036396">
    <property type="entry name" value="Cyt_P450_sf"/>
</dbReference>
<sequence>MFSGGTDTTAVTLEWAMAELIKHPDAMEKAQAEVRRVVGEKSKVEEEDLHQLHYLKLIIKETLRFHPVAPLLVPRESTRDVVIRGYHIPAKTRVFINAWAIGRDPMSWENAEEFCPERFAHSSVDFKGQDFELIPFGAGRRSCPGIAFGISSVELALANLLYWFNWEMPKGLTKDNLDLSEAPGFTVHMKFPLQLVPKHHFCLN</sequence>
<dbReference type="GO" id="GO:0004497">
    <property type="term" value="F:monooxygenase activity"/>
    <property type="evidence" value="ECO:0007669"/>
    <property type="project" value="UniProtKB-KW"/>
</dbReference>
<proteinExistence type="inferred from homology"/>
<evidence type="ECO:0000313" key="10">
    <source>
        <dbReference type="EMBL" id="RWR97020.1"/>
    </source>
</evidence>
<evidence type="ECO:0000256" key="7">
    <source>
        <dbReference type="ARBA" id="ARBA00023033"/>
    </source>
</evidence>
<dbReference type="PRINTS" id="PR00463">
    <property type="entry name" value="EP450I"/>
</dbReference>
<keyword evidence="7 9" id="KW-0503">Monooxygenase</keyword>
<dbReference type="Gene3D" id="1.10.630.10">
    <property type="entry name" value="Cytochrome P450"/>
    <property type="match status" value="1"/>
</dbReference>
<dbReference type="EMBL" id="QPKB01000012">
    <property type="protein sequence ID" value="RWR97020.1"/>
    <property type="molecule type" value="Genomic_DNA"/>
</dbReference>
<evidence type="ECO:0000256" key="1">
    <source>
        <dbReference type="ARBA" id="ARBA00001971"/>
    </source>
</evidence>
<dbReference type="Proteomes" id="UP000283530">
    <property type="component" value="Unassembled WGS sequence"/>
</dbReference>
<dbReference type="FunFam" id="1.10.630.10:FF:000126">
    <property type="entry name" value="Predicted protein"/>
    <property type="match status" value="1"/>
</dbReference>
<comment type="caution">
    <text evidence="10">The sequence shown here is derived from an EMBL/GenBank/DDBJ whole genome shotgun (WGS) entry which is preliminary data.</text>
</comment>
<feature type="binding site" description="axial binding residue" evidence="8">
    <location>
        <position position="143"/>
    </location>
    <ligand>
        <name>heme</name>
        <dbReference type="ChEBI" id="CHEBI:30413"/>
    </ligand>
    <ligandPart>
        <name>Fe</name>
        <dbReference type="ChEBI" id="CHEBI:18248"/>
    </ligandPart>
</feature>
<dbReference type="STRING" id="337451.A0A3S3NKN6"/>
<keyword evidence="6 8" id="KW-0408">Iron</keyword>
<keyword evidence="11" id="KW-1185">Reference proteome</keyword>
<keyword evidence="5 9" id="KW-0560">Oxidoreductase</keyword>
<gene>
    <name evidence="10" type="ORF">CKAN_02642800</name>
</gene>
<dbReference type="PRINTS" id="PR00385">
    <property type="entry name" value="P450"/>
</dbReference>
<dbReference type="InterPro" id="IPR002401">
    <property type="entry name" value="Cyt_P450_E_grp-I"/>
</dbReference>
<evidence type="ECO:0000256" key="8">
    <source>
        <dbReference type="PIRSR" id="PIRSR602401-1"/>
    </source>
</evidence>
<name>A0A3S3NKN6_9MAGN</name>
<organism evidence="10 11">
    <name type="scientific">Cinnamomum micranthum f. kanehirae</name>
    <dbReference type="NCBI Taxonomy" id="337451"/>
    <lineage>
        <taxon>Eukaryota</taxon>
        <taxon>Viridiplantae</taxon>
        <taxon>Streptophyta</taxon>
        <taxon>Embryophyta</taxon>
        <taxon>Tracheophyta</taxon>
        <taxon>Spermatophyta</taxon>
        <taxon>Magnoliopsida</taxon>
        <taxon>Magnoliidae</taxon>
        <taxon>Laurales</taxon>
        <taxon>Lauraceae</taxon>
        <taxon>Cinnamomum</taxon>
    </lineage>
</organism>
<dbReference type="PANTHER" id="PTHR47952">
    <property type="entry name" value="TRYPTAMINE 5-HYDROXYLASE"/>
    <property type="match status" value="1"/>
</dbReference>
<dbReference type="SUPFAM" id="SSF48264">
    <property type="entry name" value="Cytochrome P450"/>
    <property type="match status" value="1"/>
</dbReference>
<dbReference type="GO" id="GO:0016705">
    <property type="term" value="F:oxidoreductase activity, acting on paired donors, with incorporation or reduction of molecular oxygen"/>
    <property type="evidence" value="ECO:0007669"/>
    <property type="project" value="InterPro"/>
</dbReference>
<dbReference type="OrthoDB" id="2789670at2759"/>
<evidence type="ECO:0000256" key="5">
    <source>
        <dbReference type="ARBA" id="ARBA00023002"/>
    </source>
</evidence>
<comment type="similarity">
    <text evidence="2 9">Belongs to the cytochrome P450 family.</text>
</comment>
<dbReference type="GO" id="GO:0005506">
    <property type="term" value="F:iron ion binding"/>
    <property type="evidence" value="ECO:0007669"/>
    <property type="project" value="InterPro"/>
</dbReference>
<accession>A0A3S3NKN6</accession>
<evidence type="ECO:0000256" key="2">
    <source>
        <dbReference type="ARBA" id="ARBA00010617"/>
    </source>
</evidence>
<protein>
    <submittedName>
        <fullName evidence="10">Cytochrome P450 71A1</fullName>
    </submittedName>
</protein>
<evidence type="ECO:0000256" key="4">
    <source>
        <dbReference type="ARBA" id="ARBA00022723"/>
    </source>
</evidence>
<reference evidence="10 11" key="1">
    <citation type="journal article" date="2019" name="Nat. Plants">
        <title>Stout camphor tree genome fills gaps in understanding of flowering plant genome evolution.</title>
        <authorList>
            <person name="Chaw S.M."/>
            <person name="Liu Y.C."/>
            <person name="Wu Y.W."/>
            <person name="Wang H.Y."/>
            <person name="Lin C.I."/>
            <person name="Wu C.S."/>
            <person name="Ke H.M."/>
            <person name="Chang L.Y."/>
            <person name="Hsu C.Y."/>
            <person name="Yang H.T."/>
            <person name="Sudianto E."/>
            <person name="Hsu M.H."/>
            <person name="Wu K.P."/>
            <person name="Wang L.N."/>
            <person name="Leebens-Mack J.H."/>
            <person name="Tsai I.J."/>
        </authorList>
    </citation>
    <scope>NUCLEOTIDE SEQUENCE [LARGE SCALE GENOMIC DNA]</scope>
    <source>
        <strain evidence="11">cv. Chaw 1501</strain>
        <tissue evidence="10">Young leaves</tissue>
    </source>
</reference>
<evidence type="ECO:0000313" key="11">
    <source>
        <dbReference type="Proteomes" id="UP000283530"/>
    </source>
</evidence>
<dbReference type="PROSITE" id="PS00086">
    <property type="entry name" value="CYTOCHROME_P450"/>
    <property type="match status" value="1"/>
</dbReference>
<evidence type="ECO:0000256" key="3">
    <source>
        <dbReference type="ARBA" id="ARBA00022617"/>
    </source>
</evidence>
<dbReference type="Pfam" id="PF00067">
    <property type="entry name" value="p450"/>
    <property type="match status" value="1"/>
</dbReference>
<dbReference type="InterPro" id="IPR001128">
    <property type="entry name" value="Cyt_P450"/>
</dbReference>
<dbReference type="GO" id="GO:0020037">
    <property type="term" value="F:heme binding"/>
    <property type="evidence" value="ECO:0007669"/>
    <property type="project" value="InterPro"/>
</dbReference>
<comment type="cofactor">
    <cofactor evidence="1 8">
        <name>heme</name>
        <dbReference type="ChEBI" id="CHEBI:30413"/>
    </cofactor>
</comment>